<reference evidence="2 3" key="1">
    <citation type="submission" date="2017-11" db="EMBL/GenBank/DDBJ databases">
        <title>Taxonomic description and genome sequences of Spirosoma HA7 sp. nov., isolated from pollen microhabitat of Corylus avellana.</title>
        <authorList>
            <person name="Ambika Manirajan B."/>
            <person name="Suarez C."/>
            <person name="Ratering S."/>
            <person name="Geissler-Plaum R."/>
            <person name="Cardinale M."/>
            <person name="Sylvia S."/>
        </authorList>
    </citation>
    <scope>NUCLEOTIDE SEQUENCE [LARGE SCALE GENOMIC DNA]</scope>
    <source>
        <strain evidence="2 3">HA7</strain>
    </source>
</reference>
<dbReference type="AlphaFoldDB" id="A0A2K8Z8A5"/>
<organism evidence="2 3">
    <name type="scientific">Spirosoma pollinicola</name>
    <dbReference type="NCBI Taxonomy" id="2057025"/>
    <lineage>
        <taxon>Bacteria</taxon>
        <taxon>Pseudomonadati</taxon>
        <taxon>Bacteroidota</taxon>
        <taxon>Cytophagia</taxon>
        <taxon>Cytophagales</taxon>
        <taxon>Cytophagaceae</taxon>
        <taxon>Spirosoma</taxon>
    </lineage>
</organism>
<keyword evidence="1" id="KW-0175">Coiled coil</keyword>
<dbReference type="KEGG" id="spir:CWM47_32240"/>
<accession>A0A2K8Z8A5</accession>
<gene>
    <name evidence="2" type="ORF">CWM47_32240</name>
</gene>
<sequence>MATNATKTIAVRIPYDEYLRRLRDATEAKLSMSEYLHLKLSDGDRVVQAEAQLVALSQLVKQLKLEAQEQANLAHEQACQADQQRIDLR</sequence>
<dbReference type="EMBL" id="CP025096">
    <property type="protein sequence ID" value="AUD06107.1"/>
    <property type="molecule type" value="Genomic_DNA"/>
</dbReference>
<dbReference type="Proteomes" id="UP000232883">
    <property type="component" value="Chromosome"/>
</dbReference>
<dbReference type="RefSeq" id="WP_100992657.1">
    <property type="nucleotide sequence ID" value="NZ_CP025096.1"/>
</dbReference>
<proteinExistence type="predicted"/>
<name>A0A2K8Z8A5_9BACT</name>
<evidence type="ECO:0000313" key="2">
    <source>
        <dbReference type="EMBL" id="AUD06107.1"/>
    </source>
</evidence>
<feature type="coiled-coil region" evidence="1">
    <location>
        <begin position="46"/>
        <end position="73"/>
    </location>
</feature>
<evidence type="ECO:0000313" key="3">
    <source>
        <dbReference type="Proteomes" id="UP000232883"/>
    </source>
</evidence>
<protein>
    <submittedName>
        <fullName evidence="2">Uncharacterized protein</fullName>
    </submittedName>
</protein>
<keyword evidence="3" id="KW-1185">Reference proteome</keyword>
<evidence type="ECO:0000256" key="1">
    <source>
        <dbReference type="SAM" id="Coils"/>
    </source>
</evidence>